<dbReference type="SUPFAM" id="SSF82784">
    <property type="entry name" value="OsmC-like"/>
    <property type="match status" value="1"/>
</dbReference>
<dbReference type="InterPro" id="IPR003718">
    <property type="entry name" value="OsmC/Ohr_fam"/>
</dbReference>
<proteinExistence type="inferred from homology"/>
<dbReference type="PANTHER" id="PTHR33797:SF2">
    <property type="entry name" value="ORGANIC HYDROPEROXIDE RESISTANCE PROTEIN-LIKE"/>
    <property type="match status" value="1"/>
</dbReference>
<dbReference type="RefSeq" id="WP_007299321.1">
    <property type="nucleotide sequence ID" value="NZ_AJJH01000135.1"/>
</dbReference>
<dbReference type="InterPro" id="IPR019953">
    <property type="entry name" value="OHR"/>
</dbReference>
<gene>
    <name evidence="2" type="ORF">W59_23810</name>
</gene>
<dbReference type="Gene3D" id="3.30.300.20">
    <property type="match status" value="1"/>
</dbReference>
<organism evidence="2 3">
    <name type="scientific">Rhodococcus opacus RKJ300 = JCM 13270</name>
    <dbReference type="NCBI Taxonomy" id="1165867"/>
    <lineage>
        <taxon>Bacteria</taxon>
        <taxon>Bacillati</taxon>
        <taxon>Actinomycetota</taxon>
        <taxon>Actinomycetes</taxon>
        <taxon>Mycobacteriales</taxon>
        <taxon>Nocardiaceae</taxon>
        <taxon>Rhodococcus</taxon>
    </lineage>
</organism>
<dbReference type="EMBL" id="AJJH01000135">
    <property type="protein sequence ID" value="EID77430.1"/>
    <property type="molecule type" value="Genomic_DNA"/>
</dbReference>
<dbReference type="InterPro" id="IPR036102">
    <property type="entry name" value="OsmC/Ohrsf"/>
</dbReference>
<dbReference type="GO" id="GO:0006979">
    <property type="term" value="P:response to oxidative stress"/>
    <property type="evidence" value="ECO:0007669"/>
    <property type="project" value="InterPro"/>
</dbReference>
<sequence length="143" mass="15224">MQILDQIMYTGVATTDNARVGRVRSEDGNFDLPYIPPVPGPWEGQEGTNPEQLLAAAWSICFHGLLGAGLRERDADPDGSRVRVSIDLGQNGTGTLGLAAGIAVTAPAIDRDVLSAALEEAYKRCPFCQAMDGNIGVDLRIIE</sequence>
<protein>
    <submittedName>
        <fullName evidence="2">Ohr subfamily peroxiredoxin</fullName>
    </submittedName>
</protein>
<comment type="similarity">
    <text evidence="1">Belongs to the OsmC/Ohr family.</text>
</comment>
<dbReference type="PANTHER" id="PTHR33797">
    <property type="entry name" value="ORGANIC HYDROPEROXIDE RESISTANCE PROTEIN-LIKE"/>
    <property type="match status" value="1"/>
</dbReference>
<name>I0WM14_RHOOP</name>
<accession>I0WM14</accession>
<dbReference type="NCBIfam" id="TIGR03561">
    <property type="entry name" value="organ_hyd_perox"/>
    <property type="match status" value="1"/>
</dbReference>
<comment type="caution">
    <text evidence="2">The sequence shown here is derived from an EMBL/GenBank/DDBJ whole genome shotgun (WGS) entry which is preliminary data.</text>
</comment>
<reference evidence="2 3" key="1">
    <citation type="journal article" date="2012" name="J. Bacteriol.">
        <title>Draft genome sequence of the nitrophenol-degrading actinomycete Rhodococcus imtechensis RKJ300.</title>
        <authorList>
            <person name="Vikram S."/>
            <person name="Kumar S."/>
            <person name="Subramanian S."/>
            <person name="Raghava G.P."/>
        </authorList>
    </citation>
    <scope>NUCLEOTIDE SEQUENCE [LARGE SCALE GENOMIC DNA]</scope>
    <source>
        <strain evidence="2 3">RKJ300</strain>
    </source>
</reference>
<evidence type="ECO:0000313" key="2">
    <source>
        <dbReference type="EMBL" id="EID77430.1"/>
    </source>
</evidence>
<dbReference type="PATRIC" id="fig|1165867.3.peg.4856"/>
<dbReference type="AlphaFoldDB" id="I0WM14"/>
<dbReference type="Pfam" id="PF02566">
    <property type="entry name" value="OsmC"/>
    <property type="match status" value="1"/>
</dbReference>
<dbReference type="InterPro" id="IPR015946">
    <property type="entry name" value="KH_dom-like_a/b"/>
</dbReference>
<evidence type="ECO:0000313" key="3">
    <source>
        <dbReference type="Proteomes" id="UP000006447"/>
    </source>
</evidence>
<dbReference type="Proteomes" id="UP000006447">
    <property type="component" value="Unassembled WGS sequence"/>
</dbReference>
<evidence type="ECO:0000256" key="1">
    <source>
        <dbReference type="ARBA" id="ARBA00007378"/>
    </source>
</evidence>
<dbReference type="Gene3D" id="2.20.25.10">
    <property type="match status" value="1"/>
</dbReference>